<dbReference type="Gene3D" id="1.10.10.1320">
    <property type="entry name" value="Anti-sigma factor, zinc-finger domain"/>
    <property type="match status" value="1"/>
</dbReference>
<gene>
    <name evidence="6" type="ORF">PRECH8_06680</name>
</gene>
<feature type="transmembrane region" description="Helical" evidence="4">
    <location>
        <begin position="108"/>
        <end position="129"/>
    </location>
</feature>
<reference evidence="6" key="2">
    <citation type="journal article" date="2021" name="Data Brief">
        <title>Draft genome sequence data of the facultative, thermophilic, xylanolytic bacterium Paenibacillus sp. strain DA-C8.</title>
        <authorList>
            <person name="Chhe C."/>
            <person name="Uke A."/>
            <person name="Baramee S."/>
            <person name="Ungkulpasvich U."/>
            <person name="Tachaapaikoon C."/>
            <person name="Pason P."/>
            <person name="Waeonukul R."/>
            <person name="Ratanakhanokchai K."/>
            <person name="Kosugi A."/>
        </authorList>
    </citation>
    <scope>NUCLEOTIDE SEQUENCE</scope>
    <source>
        <strain evidence="6">DA-C8</strain>
    </source>
</reference>
<accession>A0A916VEM3</accession>
<evidence type="ECO:0000256" key="4">
    <source>
        <dbReference type="SAM" id="Phobius"/>
    </source>
</evidence>
<comment type="similarity">
    <text evidence="1">Belongs to the zinc-associated anti-sigma factor (ZAS) superfamily. Anti-sigma-W factor family.</text>
</comment>
<evidence type="ECO:0000256" key="3">
    <source>
        <dbReference type="SAM" id="MobiDB-lite"/>
    </source>
</evidence>
<reference evidence="6" key="1">
    <citation type="submission" date="2020-08" db="EMBL/GenBank/DDBJ databases">
        <authorList>
            <person name="Uke A."/>
            <person name="Chhe C."/>
            <person name="Baramee S."/>
            <person name="Kosugi A."/>
        </authorList>
    </citation>
    <scope>NUCLEOTIDE SEQUENCE</scope>
    <source>
        <strain evidence="6">DA-C8</strain>
    </source>
</reference>
<keyword evidence="4" id="KW-0472">Membrane</keyword>
<feature type="domain" description="Putative zinc-finger" evidence="5">
    <location>
        <begin position="3"/>
        <end position="37"/>
    </location>
</feature>
<keyword evidence="4" id="KW-1133">Transmembrane helix</keyword>
<keyword evidence="7" id="KW-1185">Reference proteome</keyword>
<evidence type="ECO:0000313" key="7">
    <source>
        <dbReference type="Proteomes" id="UP000654993"/>
    </source>
</evidence>
<evidence type="ECO:0000256" key="1">
    <source>
        <dbReference type="ARBA" id="ARBA00024353"/>
    </source>
</evidence>
<evidence type="ECO:0000259" key="5">
    <source>
        <dbReference type="Pfam" id="PF13490"/>
    </source>
</evidence>
<dbReference type="Proteomes" id="UP000654993">
    <property type="component" value="Unassembled WGS sequence"/>
</dbReference>
<proteinExistence type="inferred from homology"/>
<dbReference type="RefSeq" id="WP_200965658.1">
    <property type="nucleotide sequence ID" value="NZ_BMAQ01000005.1"/>
</dbReference>
<dbReference type="EMBL" id="BMAQ01000005">
    <property type="protein sequence ID" value="GFR37372.1"/>
    <property type="molecule type" value="Genomic_DNA"/>
</dbReference>
<feature type="region of interest" description="Disordered" evidence="3">
    <location>
        <begin position="177"/>
        <end position="214"/>
    </location>
</feature>
<name>A0A916VEM3_9BACL</name>
<keyword evidence="4" id="KW-0812">Transmembrane</keyword>
<protein>
    <recommendedName>
        <fullName evidence="2">Anti-sigma-W factor RsiW</fullName>
    </recommendedName>
</protein>
<comment type="caution">
    <text evidence="6">The sequence shown here is derived from an EMBL/GenBank/DDBJ whole genome shotgun (WGS) entry which is preliminary data.</text>
</comment>
<dbReference type="InterPro" id="IPR027383">
    <property type="entry name" value="Znf_put"/>
</dbReference>
<sequence length="333" mass="36018">MNCHEVMEYMQRQLDNDLSEAEQTLFELHLRSCASCRTAMERLQRLADELSHLPEVHPPVSLVDAILPKLAEIDREREAASVVPLPHGAEERGQDRKMSNVRRSRRKTYGVIGGVAAASLLLGIVISNFNGASQQLADNSLTTDVMSYNRETASDMATLMQDTAYDDGEPRLRAVEEKHASTTGEVEPSVSGAAPDAGGEAGPRQPAGGDGLDIQPALNAELRGASEEPASPPEPHDEMGFGFEIIDVIDQHGSVAGGLASPDGSYSAYIENGTVVVLDADQERIYVSQSYADGEIIDLEWAGNERLTFKIQSGQTVETYYIDVASREEGKAS</sequence>
<dbReference type="Pfam" id="PF13490">
    <property type="entry name" value="zf-HC2"/>
    <property type="match status" value="1"/>
</dbReference>
<dbReference type="AlphaFoldDB" id="A0A916VEM3"/>
<organism evidence="6 7">
    <name type="scientific">Insulibacter thermoxylanivorax</name>
    <dbReference type="NCBI Taxonomy" id="2749268"/>
    <lineage>
        <taxon>Bacteria</taxon>
        <taxon>Bacillati</taxon>
        <taxon>Bacillota</taxon>
        <taxon>Bacilli</taxon>
        <taxon>Bacillales</taxon>
        <taxon>Paenibacillaceae</taxon>
        <taxon>Insulibacter</taxon>
    </lineage>
</organism>
<dbReference type="InterPro" id="IPR041916">
    <property type="entry name" value="Anti_sigma_zinc_sf"/>
</dbReference>
<evidence type="ECO:0000313" key="6">
    <source>
        <dbReference type="EMBL" id="GFR37372.1"/>
    </source>
</evidence>
<evidence type="ECO:0000256" key="2">
    <source>
        <dbReference type="ARBA" id="ARBA00024438"/>
    </source>
</evidence>